<reference evidence="6 7" key="1">
    <citation type="submission" date="2021-06" db="EMBL/GenBank/DDBJ databases">
        <title>Sphingomonas sp. XMGL2, whole genome shotgun sequencing project.</title>
        <authorList>
            <person name="Zhao G."/>
            <person name="Shen L."/>
        </authorList>
    </citation>
    <scope>NUCLEOTIDE SEQUENCE [LARGE SCALE GENOMIC DNA]</scope>
    <source>
        <strain evidence="6 7">XMGL2</strain>
    </source>
</reference>
<dbReference type="RefSeq" id="WP_216322862.1">
    <property type="nucleotide sequence ID" value="NZ_JAHKRT010000003.1"/>
</dbReference>
<name>A0ABS6BHN8_9SPHN</name>
<gene>
    <name evidence="6" type="ORF">KOF26_08035</name>
</gene>
<organism evidence="6 7">
    <name type="scientific">Sphingomonas quercus</name>
    <dbReference type="NCBI Taxonomy" id="2842451"/>
    <lineage>
        <taxon>Bacteria</taxon>
        <taxon>Pseudomonadati</taxon>
        <taxon>Pseudomonadota</taxon>
        <taxon>Alphaproteobacteria</taxon>
        <taxon>Sphingomonadales</taxon>
        <taxon>Sphingomonadaceae</taxon>
        <taxon>Sphingomonas</taxon>
    </lineage>
</organism>
<proteinExistence type="inferred from homology"/>
<keyword evidence="3 4" id="KW-0238">DNA-binding</keyword>
<evidence type="ECO:0000259" key="5">
    <source>
        <dbReference type="PROSITE" id="PS51900"/>
    </source>
</evidence>
<protein>
    <recommendedName>
        <fullName evidence="5">Core-binding (CB) domain-containing protein</fullName>
    </recommendedName>
</protein>
<evidence type="ECO:0000256" key="1">
    <source>
        <dbReference type="ARBA" id="ARBA00008857"/>
    </source>
</evidence>
<accession>A0ABS6BHN8</accession>
<dbReference type="InterPro" id="IPR044068">
    <property type="entry name" value="CB"/>
</dbReference>
<dbReference type="EMBL" id="JAHKRT010000003">
    <property type="protein sequence ID" value="MBU3077813.1"/>
    <property type="molecule type" value="Genomic_DNA"/>
</dbReference>
<dbReference type="InterPro" id="IPR046668">
    <property type="entry name" value="DUF6538"/>
</dbReference>
<evidence type="ECO:0000256" key="4">
    <source>
        <dbReference type="PROSITE-ProRule" id="PRU01248"/>
    </source>
</evidence>
<evidence type="ECO:0000313" key="6">
    <source>
        <dbReference type="EMBL" id="MBU3077813.1"/>
    </source>
</evidence>
<dbReference type="CDD" id="cd01184">
    <property type="entry name" value="INT_C_like_1"/>
    <property type="match status" value="1"/>
</dbReference>
<sequence length="534" mass="58857">MADMHRLLKRGDTFHYHRRVPLDLVDIVGKKFIRKALGTDSPKEARRRRVVEDARADAMFRAAEKGIRPGSGRAGVSLDTLTGYVRETVETMDRKASERLALAPADSEQKLAGRLEDAQIELGILTNAADPRQDELVSLAADRIAHANGVDLTDAALIAQFAEVVRRGLVEVARRRIGRLRDDNGKAFHDVLFDPAQAPAPTSTAVLDTDIVDAWAAERRPSQKSIDSHRSEARKFLAHTGTKAVGAITRDDVLTYKAALIARAQSPANIKTRLGRLSTVLSWATENGHLAANPAKGITIKVPKKSKDKRQPFGSDDLNAIFAGSVHADGERPLRGRGEAAYWLPLLALFSGARLEEMAQLRPHDVAQRAYIDGEGETQQGWFIKILEVDGEDGTTVKTVDSERLVPVHPVLEALGFLTFVKAQQDAKHTRLFHLLKPGAYGRFGSKWGEWWSFYLRNTIKITDKRIVFHSFRHTFKDLSRHCGVPEGVARQIMGHGGEDVADHYGNGHSLFQLVKGMAKVKPVGVKLPPPPAS</sequence>
<feature type="domain" description="Core-binding (CB)" evidence="5">
    <location>
        <begin position="206"/>
        <end position="285"/>
    </location>
</feature>
<evidence type="ECO:0000256" key="3">
    <source>
        <dbReference type="ARBA" id="ARBA00023125"/>
    </source>
</evidence>
<evidence type="ECO:0000256" key="2">
    <source>
        <dbReference type="ARBA" id="ARBA00022908"/>
    </source>
</evidence>
<keyword evidence="7" id="KW-1185">Reference proteome</keyword>
<evidence type="ECO:0000313" key="7">
    <source>
        <dbReference type="Proteomes" id="UP000776276"/>
    </source>
</evidence>
<dbReference type="InterPro" id="IPR050090">
    <property type="entry name" value="Tyrosine_recombinase_XerCD"/>
</dbReference>
<dbReference type="PROSITE" id="PS51900">
    <property type="entry name" value="CB"/>
    <property type="match status" value="1"/>
</dbReference>
<dbReference type="PANTHER" id="PTHR30349:SF41">
    <property type="entry name" value="INTEGRASE_RECOMBINASE PROTEIN MJ0367-RELATED"/>
    <property type="match status" value="1"/>
</dbReference>
<keyword evidence="2" id="KW-0229">DNA integration</keyword>
<dbReference type="Proteomes" id="UP000776276">
    <property type="component" value="Unassembled WGS sequence"/>
</dbReference>
<comment type="caution">
    <text evidence="6">The sequence shown here is derived from an EMBL/GenBank/DDBJ whole genome shotgun (WGS) entry which is preliminary data.</text>
</comment>
<comment type="similarity">
    <text evidence="1">Belongs to the 'phage' integrase family.</text>
</comment>
<dbReference type="Pfam" id="PF20172">
    <property type="entry name" value="DUF6538"/>
    <property type="match status" value="1"/>
</dbReference>
<dbReference type="PANTHER" id="PTHR30349">
    <property type="entry name" value="PHAGE INTEGRASE-RELATED"/>
    <property type="match status" value="1"/>
</dbReference>